<evidence type="ECO:0000313" key="1">
    <source>
        <dbReference type="EMBL" id="QCI66487.1"/>
    </source>
</evidence>
<dbReference type="Gene3D" id="3.10.450.50">
    <property type="match status" value="1"/>
</dbReference>
<sequence>MSYDRSTAEAVIQLYLDGLYECDADKLGQAFHPSADLRWHEKGELNVLSYADWLERVRQRTSPKSQGHPRHDFVVTVDRSDETTAFVKVKCALPPRFFTDYLVLMKLNSGWQVVSKSYRYETHD</sequence>
<dbReference type="Pfam" id="PF12893">
    <property type="entry name" value="Lumazine_bd_2"/>
    <property type="match status" value="1"/>
</dbReference>
<organism evidence="1 2">
    <name type="scientific">Phreatobacter stygius</name>
    <dbReference type="NCBI Taxonomy" id="1940610"/>
    <lineage>
        <taxon>Bacteria</taxon>
        <taxon>Pseudomonadati</taxon>
        <taxon>Pseudomonadota</taxon>
        <taxon>Alphaproteobacteria</taxon>
        <taxon>Hyphomicrobiales</taxon>
        <taxon>Phreatobacteraceae</taxon>
        <taxon>Phreatobacter</taxon>
    </lineage>
</organism>
<proteinExistence type="predicted"/>
<keyword evidence="2" id="KW-1185">Reference proteome</keyword>
<protein>
    <submittedName>
        <fullName evidence="1">Nuclear transport factor 2 family protein</fullName>
    </submittedName>
</protein>
<gene>
    <name evidence="1" type="ORF">E8M01_20995</name>
</gene>
<accession>A0A4D7BF17</accession>
<dbReference type="InterPro" id="IPR032710">
    <property type="entry name" value="NTF2-like_dom_sf"/>
</dbReference>
<dbReference type="RefSeq" id="WP_136961930.1">
    <property type="nucleotide sequence ID" value="NZ_CP039690.1"/>
</dbReference>
<dbReference type="KEGG" id="pstg:E8M01_20995"/>
<dbReference type="InterPro" id="IPR039437">
    <property type="entry name" value="FrzH/put_lumazine-bd"/>
</dbReference>
<evidence type="ECO:0000313" key="2">
    <source>
        <dbReference type="Proteomes" id="UP000298781"/>
    </source>
</evidence>
<reference evidence="1 2" key="1">
    <citation type="submission" date="2019-04" db="EMBL/GenBank/DDBJ databases">
        <title>Phreatobacter aquaticus sp. nov.</title>
        <authorList>
            <person name="Choi A."/>
        </authorList>
    </citation>
    <scope>NUCLEOTIDE SEQUENCE [LARGE SCALE GENOMIC DNA]</scope>
    <source>
        <strain evidence="1 2">KCTC 52518</strain>
    </source>
</reference>
<dbReference type="Proteomes" id="UP000298781">
    <property type="component" value="Chromosome"/>
</dbReference>
<dbReference type="OrthoDB" id="7451095at2"/>
<dbReference type="AlphaFoldDB" id="A0A4D7BF17"/>
<dbReference type="SUPFAM" id="SSF54427">
    <property type="entry name" value="NTF2-like"/>
    <property type="match status" value="1"/>
</dbReference>
<name>A0A4D7BF17_9HYPH</name>
<dbReference type="EMBL" id="CP039690">
    <property type="protein sequence ID" value="QCI66487.1"/>
    <property type="molecule type" value="Genomic_DNA"/>
</dbReference>